<dbReference type="SUPFAM" id="SSF55874">
    <property type="entry name" value="ATPase domain of HSP90 chaperone/DNA topoisomerase II/histidine kinase"/>
    <property type="match status" value="1"/>
</dbReference>
<evidence type="ECO:0000259" key="12">
    <source>
        <dbReference type="PROSITE" id="PS50109"/>
    </source>
</evidence>
<dbReference type="Pfam" id="PF00512">
    <property type="entry name" value="HisKA"/>
    <property type="match status" value="1"/>
</dbReference>
<dbReference type="InterPro" id="IPR003661">
    <property type="entry name" value="HisK_dim/P_dom"/>
</dbReference>
<dbReference type="CDD" id="cd00082">
    <property type="entry name" value="HisKA"/>
    <property type="match status" value="1"/>
</dbReference>
<evidence type="ECO:0000256" key="7">
    <source>
        <dbReference type="ARBA" id="ARBA00022777"/>
    </source>
</evidence>
<dbReference type="InterPro" id="IPR050428">
    <property type="entry name" value="TCS_sensor_his_kinase"/>
</dbReference>
<dbReference type="RefSeq" id="WP_071677132.1">
    <property type="nucleotide sequence ID" value="NZ_CP016312.1"/>
</dbReference>
<evidence type="ECO:0000256" key="4">
    <source>
        <dbReference type="ARBA" id="ARBA00022553"/>
    </source>
</evidence>
<feature type="transmembrane region" description="Helical" evidence="11">
    <location>
        <begin position="122"/>
        <end position="147"/>
    </location>
</feature>
<dbReference type="Gene3D" id="6.10.340.10">
    <property type="match status" value="1"/>
</dbReference>
<dbReference type="PROSITE" id="PS50109">
    <property type="entry name" value="HIS_KIN"/>
    <property type="match status" value="1"/>
</dbReference>
<dbReference type="PRINTS" id="PR00344">
    <property type="entry name" value="BCTRLSENSOR"/>
</dbReference>
<evidence type="ECO:0000256" key="8">
    <source>
        <dbReference type="ARBA" id="ARBA00022989"/>
    </source>
</evidence>
<keyword evidence="5" id="KW-0808">Transferase</keyword>
<dbReference type="InterPro" id="IPR036890">
    <property type="entry name" value="HATPase_C_sf"/>
</dbReference>
<comment type="catalytic activity">
    <reaction evidence="1">
        <text>ATP + protein L-histidine = ADP + protein N-phospho-L-histidine.</text>
        <dbReference type="EC" id="2.7.13.3"/>
    </reaction>
</comment>
<proteinExistence type="predicted"/>
<keyword evidence="4" id="KW-0597">Phosphoprotein</keyword>
<feature type="domain" description="Histidine kinase" evidence="12">
    <location>
        <begin position="205"/>
        <end position="399"/>
    </location>
</feature>
<evidence type="ECO:0000256" key="3">
    <source>
        <dbReference type="ARBA" id="ARBA00012438"/>
    </source>
</evidence>
<dbReference type="InterPro" id="IPR003594">
    <property type="entry name" value="HATPase_dom"/>
</dbReference>
<evidence type="ECO:0000256" key="6">
    <source>
        <dbReference type="ARBA" id="ARBA00022692"/>
    </source>
</evidence>
<dbReference type="SUPFAM" id="SSF47384">
    <property type="entry name" value="Homodimeric domain of signal transducing histidine kinase"/>
    <property type="match status" value="1"/>
</dbReference>
<keyword evidence="10 11" id="KW-0472">Membrane</keyword>
<dbReference type="PANTHER" id="PTHR45436">
    <property type="entry name" value="SENSOR HISTIDINE KINASE YKOH"/>
    <property type="match status" value="1"/>
</dbReference>
<dbReference type="InterPro" id="IPR005467">
    <property type="entry name" value="His_kinase_dom"/>
</dbReference>
<evidence type="ECO:0000256" key="11">
    <source>
        <dbReference type="SAM" id="Phobius"/>
    </source>
</evidence>
<dbReference type="SMART" id="SM00304">
    <property type="entry name" value="HAMP"/>
    <property type="match status" value="1"/>
</dbReference>
<keyword evidence="8 11" id="KW-1133">Transmembrane helix</keyword>
<dbReference type="GO" id="GO:0016020">
    <property type="term" value="C:membrane"/>
    <property type="evidence" value="ECO:0007669"/>
    <property type="project" value="UniProtKB-SubCell"/>
</dbReference>
<dbReference type="EC" id="2.7.13.3" evidence="3"/>
<keyword evidence="6 11" id="KW-0812">Transmembrane</keyword>
<dbReference type="GO" id="GO:0000155">
    <property type="term" value="F:phosphorelay sensor kinase activity"/>
    <property type="evidence" value="ECO:0007669"/>
    <property type="project" value="InterPro"/>
</dbReference>
<evidence type="ECO:0000256" key="10">
    <source>
        <dbReference type="ARBA" id="ARBA00023136"/>
    </source>
</evidence>
<dbReference type="CDD" id="cd00075">
    <property type="entry name" value="HATPase"/>
    <property type="match status" value="1"/>
</dbReference>
<dbReference type="SMART" id="SM00387">
    <property type="entry name" value="HATPase_c"/>
    <property type="match status" value="1"/>
</dbReference>
<name>A0A1J0LT74_THEBO</name>
<dbReference type="SMART" id="SM00388">
    <property type="entry name" value="HisKA"/>
    <property type="match status" value="1"/>
</dbReference>
<evidence type="ECO:0000256" key="2">
    <source>
        <dbReference type="ARBA" id="ARBA00004370"/>
    </source>
</evidence>
<dbReference type="Gene3D" id="1.10.287.130">
    <property type="match status" value="1"/>
</dbReference>
<dbReference type="CDD" id="cd06225">
    <property type="entry name" value="HAMP"/>
    <property type="match status" value="1"/>
</dbReference>
<evidence type="ECO:0000259" key="13">
    <source>
        <dbReference type="PROSITE" id="PS50885"/>
    </source>
</evidence>
<evidence type="ECO:0000256" key="1">
    <source>
        <dbReference type="ARBA" id="ARBA00000085"/>
    </source>
</evidence>
<dbReference type="STRING" id="56956.A0O31_01289"/>
<dbReference type="PROSITE" id="PS50885">
    <property type="entry name" value="HAMP"/>
    <property type="match status" value="1"/>
</dbReference>
<feature type="domain" description="HAMP" evidence="13">
    <location>
        <begin position="144"/>
        <end position="197"/>
    </location>
</feature>
<dbReference type="EMBL" id="CP016312">
    <property type="protein sequence ID" value="APD09424.1"/>
    <property type="molecule type" value="Genomic_DNA"/>
</dbReference>
<evidence type="ECO:0000313" key="14">
    <source>
        <dbReference type="EMBL" id="APD09424.1"/>
    </source>
</evidence>
<dbReference type="SUPFAM" id="SSF158472">
    <property type="entry name" value="HAMP domain-like"/>
    <property type="match status" value="1"/>
</dbReference>
<evidence type="ECO:0000313" key="15">
    <source>
        <dbReference type="Proteomes" id="UP000182993"/>
    </source>
</evidence>
<keyword evidence="7 14" id="KW-0418">Kinase</keyword>
<dbReference type="PANTHER" id="PTHR45436:SF5">
    <property type="entry name" value="SENSOR HISTIDINE KINASE TRCS"/>
    <property type="match status" value="1"/>
</dbReference>
<sequence>MSLRTRLALFFALAIGLALLFQGALSYLAFKRLVEADLDQSLLFYVQALAEGRRPPRGEFAFRLVQGEARQASANFPDLPELPPGAYWREGWRVLVLEVPGGTLAVARYDPGAAFALSRFRLALFGVGGLLTLLFALLAGGLAGAALRPLARLTGVARRVADSQDLSLRVVPEGGGELKALAEAFNHMLERLEAFLDRERRFTRDAAHELRTPVAAALAQVEAAEKGYLSQEEVLPAVKEELLRMKRLVEALLILAREGRVERVGLDLAALAREEAEAFGVPYEGPESLPYRGNPLLLAQALRNLLQNALLHGEGKGVRVVLEVAGKEAFLGVVDQGPGMPEEALKEAGRPFFRASRAPGEGLGLSVAQKVAEAHGGRLELLPNTPSGLRARLVLSLTAD</sequence>
<reference evidence="15" key="1">
    <citation type="submission" date="2016-06" db="EMBL/GenBank/DDBJ databases">
        <title>Whole genome sequencing of Thermus brockianus strain GE-1.</title>
        <authorList>
            <person name="Schaefers C."/>
            <person name="Blank S."/>
            <person name="Wiebusch S."/>
            <person name="Elleuche S."/>
            <person name="Antranikian G."/>
        </authorList>
    </citation>
    <scope>NUCLEOTIDE SEQUENCE [LARGE SCALE GENOMIC DNA]</scope>
    <source>
        <strain evidence="15">GE-1</strain>
    </source>
</reference>
<protein>
    <recommendedName>
        <fullName evidence="3">histidine kinase</fullName>
        <ecNumber evidence="3">2.7.13.3</ecNumber>
    </recommendedName>
</protein>
<dbReference type="InterPro" id="IPR036097">
    <property type="entry name" value="HisK_dim/P_sf"/>
</dbReference>
<dbReference type="AlphaFoldDB" id="A0A1J0LT74"/>
<accession>A0A1J0LT74</accession>
<gene>
    <name evidence="14" type="ORF">A0O31_01289</name>
</gene>
<organism evidence="14 15">
    <name type="scientific">Thermus brockianus</name>
    <dbReference type="NCBI Taxonomy" id="56956"/>
    <lineage>
        <taxon>Bacteria</taxon>
        <taxon>Thermotogati</taxon>
        <taxon>Deinococcota</taxon>
        <taxon>Deinococci</taxon>
        <taxon>Thermales</taxon>
        <taxon>Thermaceae</taxon>
        <taxon>Thermus</taxon>
    </lineage>
</organism>
<dbReference type="InterPro" id="IPR004358">
    <property type="entry name" value="Sig_transdc_His_kin-like_C"/>
</dbReference>
<comment type="subcellular location">
    <subcellularLocation>
        <location evidence="2">Membrane</location>
    </subcellularLocation>
</comment>
<dbReference type="Gene3D" id="3.30.565.10">
    <property type="entry name" value="Histidine kinase-like ATPase, C-terminal domain"/>
    <property type="match status" value="1"/>
</dbReference>
<dbReference type="KEGG" id="tbc:A0O31_01289"/>
<keyword evidence="9" id="KW-0902">Two-component regulatory system</keyword>
<dbReference type="Pfam" id="PF00672">
    <property type="entry name" value="HAMP"/>
    <property type="match status" value="1"/>
</dbReference>
<dbReference type="Proteomes" id="UP000182993">
    <property type="component" value="Chromosome"/>
</dbReference>
<evidence type="ECO:0000256" key="5">
    <source>
        <dbReference type="ARBA" id="ARBA00022679"/>
    </source>
</evidence>
<evidence type="ECO:0000256" key="9">
    <source>
        <dbReference type="ARBA" id="ARBA00023012"/>
    </source>
</evidence>
<dbReference type="InterPro" id="IPR003660">
    <property type="entry name" value="HAMP_dom"/>
</dbReference>
<dbReference type="OrthoDB" id="9809766at2"/>
<dbReference type="Pfam" id="PF02518">
    <property type="entry name" value="HATPase_c"/>
    <property type="match status" value="1"/>
</dbReference>